<evidence type="ECO:0000313" key="2">
    <source>
        <dbReference type="EMBL" id="MBB6013468.1"/>
    </source>
</evidence>
<dbReference type="AlphaFoldDB" id="A0A7W9S5Q1"/>
<keyword evidence="1" id="KW-0812">Transmembrane</keyword>
<name>A0A7W9S5Q1_9HYPH</name>
<feature type="transmembrane region" description="Helical" evidence="1">
    <location>
        <begin position="6"/>
        <end position="24"/>
    </location>
</feature>
<proteinExistence type="predicted"/>
<keyword evidence="1" id="KW-0472">Membrane</keyword>
<comment type="caution">
    <text evidence="2">The sequence shown here is derived from an EMBL/GenBank/DDBJ whole genome shotgun (WGS) entry which is preliminary data.</text>
</comment>
<keyword evidence="3" id="KW-1185">Reference proteome</keyword>
<organism evidence="2 3">
    <name type="scientific">Aquamicrobium lusatiense</name>
    <dbReference type="NCBI Taxonomy" id="89772"/>
    <lineage>
        <taxon>Bacteria</taxon>
        <taxon>Pseudomonadati</taxon>
        <taxon>Pseudomonadota</taxon>
        <taxon>Alphaproteobacteria</taxon>
        <taxon>Hyphomicrobiales</taxon>
        <taxon>Phyllobacteriaceae</taxon>
        <taxon>Aquamicrobium</taxon>
    </lineage>
</organism>
<dbReference type="RefSeq" id="WP_281379475.1">
    <property type="nucleotide sequence ID" value="NZ_JACHEU010000002.1"/>
</dbReference>
<evidence type="ECO:0000256" key="1">
    <source>
        <dbReference type="SAM" id="Phobius"/>
    </source>
</evidence>
<reference evidence="2 3" key="1">
    <citation type="submission" date="2020-08" db="EMBL/GenBank/DDBJ databases">
        <title>Genomic Encyclopedia of Type Strains, Phase IV (KMG-IV): sequencing the most valuable type-strain genomes for metagenomic binning, comparative biology and taxonomic classification.</title>
        <authorList>
            <person name="Goeker M."/>
        </authorList>
    </citation>
    <scope>NUCLEOTIDE SEQUENCE [LARGE SCALE GENOMIC DNA]</scope>
    <source>
        <strain evidence="2 3">DSM 11099</strain>
    </source>
</reference>
<gene>
    <name evidence="2" type="ORF">HNR59_002857</name>
</gene>
<evidence type="ECO:0000313" key="3">
    <source>
        <dbReference type="Proteomes" id="UP000533306"/>
    </source>
</evidence>
<dbReference type="EMBL" id="JACHEU010000002">
    <property type="protein sequence ID" value="MBB6013468.1"/>
    <property type="molecule type" value="Genomic_DNA"/>
</dbReference>
<sequence>MLIIDIALPLIPIALAIWACIALFRLPSEETADLDDSWFDRHKR</sequence>
<dbReference type="Proteomes" id="UP000533306">
    <property type="component" value="Unassembled WGS sequence"/>
</dbReference>
<accession>A0A7W9S5Q1</accession>
<keyword evidence="1" id="KW-1133">Transmembrane helix</keyword>
<protein>
    <submittedName>
        <fullName evidence="2">Uncharacterized protein</fullName>
    </submittedName>
</protein>